<dbReference type="SMART" id="SM01276">
    <property type="entry name" value="M60-like"/>
    <property type="match status" value="1"/>
</dbReference>
<proteinExistence type="predicted"/>
<evidence type="ECO:0000256" key="1">
    <source>
        <dbReference type="SAM" id="MobiDB-lite"/>
    </source>
</evidence>
<accession>B6D5Z6</accession>
<feature type="domain" description="Peptidase M60" evidence="3">
    <location>
        <begin position="29"/>
        <end position="318"/>
    </location>
</feature>
<dbReference type="EMBL" id="EU839994">
    <property type="protein sequence ID" value="ACI28784.1"/>
    <property type="molecule type" value="Genomic_DNA"/>
</dbReference>
<keyword evidence="2" id="KW-0812">Transmembrane</keyword>
<feature type="transmembrane region" description="Helical" evidence="2">
    <location>
        <begin position="827"/>
        <end position="850"/>
    </location>
</feature>
<dbReference type="GeneID" id="6965851"/>
<dbReference type="InterPro" id="IPR004954">
    <property type="entry name" value="Mucin-bd"/>
</dbReference>
<sequence length="897" mass="102626">MAMSGSVTIPYLLKPDWMNENENFFGMHHYKRPIPRIFEPNCLVRITSNYPCTILQLNNNHNTEKTFENVMEEIKIITEDVCVLFVNCIFVDNSDSVFKIDYFIGYGTHHHLTHLRCGQDIPPNVLEGTLSFVLVEGDCIQLLVPTIDFPVLREIAAESPDLSSINNFYNDVVGTYDDISGNTFKRKYFAKVDTAGGGGAFYGHYFMGASSQSMARFFLNLTPLNWGGLHEIGHSFDLVFTRNTSQLDVQEVWTNVLPDYYQHTRLSPDEYEANAWLLDPGREATFGQLIAKFHTTPIHEWNLRERLIFLTSFFYKVGHKQLMTAMFAEAIRQLANNEYDVNQFRIMDLVVSCCNTFNVDAVYVNQLVGVKLTDDLTLQDIKYNFNGLPNVFEFLVRPGALSFALIDSDNSVQKDVNLVFREEPPQDLLGAQYGLLKSADTFESFTFRNSSTQLVRSLRAGCYKFVYETGNASRRFRFDTDYVVYNGLSMLPATLNFKTINHSFLLNEQFVFRGVGDGIRSYLTVNYAREIYSFDVFNIRPHGYFSTEVYFSVKIINENAESGEDVLWEVLGYDNEFEPQIFEAPLKIGQTLVIYHREPNRLSWRDNEQFTQMTNTFYVTAEGLMYEYNNIDPVSVLVSRITSTCQYLTLEYPHLIHRSHLIQDQIYAAYRILPSAEQYNIRAIVAGFLPDTSVTSISVLGASNENVLRVVQHQDRLQISTYDNDMPNASHSAYVVLQILRSRQIVFSWLVYGDLPLGTSYYEFQLFDGDILFMDMKESETKRIIVLNGALQQRRLDQIVYRWSDNTFKSIESIDTFPPIQNVLQSLVLLVVGVAILAIIIIVIIIKLIVSPNCVVYQTSPSLPPPPAASARTRTARNVTSRRPTRGVINRSPTPTR</sequence>
<dbReference type="RefSeq" id="YP_002268112.1">
    <property type="nucleotide sequence ID" value="NC_011345.1"/>
</dbReference>
<dbReference type="OrthoDB" id="5319at10239"/>
<keyword evidence="2" id="KW-1133">Transmembrane helix</keyword>
<evidence type="ECO:0000256" key="2">
    <source>
        <dbReference type="SAM" id="Phobius"/>
    </source>
</evidence>
<evidence type="ECO:0000313" key="4">
    <source>
        <dbReference type="EMBL" id="ACI28784.1"/>
    </source>
</evidence>
<reference evidence="4 5" key="1">
    <citation type="submission" date="2008-06" db="EMBL/GenBank/DDBJ databases">
        <title>Complete nucleotide sequence analysis of the Agrotis ipsilon multiple nucleopolyhedrovirus.</title>
        <authorList>
            <person name="Harrison R.L."/>
        </authorList>
    </citation>
    <scope>NUCLEOTIDE SEQUENCE [LARGE SCALE GENOMIC DNA]</scope>
    <source>
        <strain evidence="4 5">Illinois</strain>
    </source>
</reference>
<dbReference type="InterPro" id="IPR031161">
    <property type="entry name" value="Peptidase_M60_dom"/>
</dbReference>
<name>B6D5Z6_9ABAC</name>
<keyword evidence="5" id="KW-1185">Reference proteome</keyword>
<dbReference type="PROSITE" id="PS51723">
    <property type="entry name" value="PEPTIDASE_M60"/>
    <property type="match status" value="1"/>
</dbReference>
<evidence type="ECO:0000259" key="3">
    <source>
        <dbReference type="PROSITE" id="PS51723"/>
    </source>
</evidence>
<feature type="compositionally biased region" description="Low complexity" evidence="1">
    <location>
        <begin position="869"/>
        <end position="882"/>
    </location>
</feature>
<keyword evidence="2" id="KW-0472">Membrane</keyword>
<dbReference type="Gene3D" id="3.40.390.80">
    <property type="entry name" value="Peptidase M60, enhancin-like domain 2"/>
    <property type="match status" value="1"/>
</dbReference>
<protein>
    <submittedName>
        <fullName evidence="4">Viral enhancing factor-2</fullName>
    </submittedName>
</protein>
<evidence type="ECO:0000313" key="5">
    <source>
        <dbReference type="Proteomes" id="UP000204251"/>
    </source>
</evidence>
<dbReference type="Proteomes" id="UP000204251">
    <property type="component" value="Segment"/>
</dbReference>
<dbReference type="Pfam" id="PF03272">
    <property type="entry name" value="Mucin_bdg"/>
    <property type="match status" value="1"/>
</dbReference>
<organism evidence="4 5">
    <name type="scientific">Agrotis ipsilon multiple nucleopolyhedrovirus</name>
    <dbReference type="NCBI Taxonomy" id="208013"/>
    <lineage>
        <taxon>Viruses</taxon>
        <taxon>Viruses incertae sedis</taxon>
        <taxon>Naldaviricetes</taxon>
        <taxon>Lefavirales</taxon>
        <taxon>Baculoviridae</taxon>
        <taxon>Alphabaculovirus</taxon>
        <taxon>Alphabaculovirus agipsilonis</taxon>
    </lineage>
</organism>
<dbReference type="KEGG" id="vg:6965851"/>
<feature type="region of interest" description="Disordered" evidence="1">
    <location>
        <begin position="862"/>
        <end position="897"/>
    </location>
</feature>